<evidence type="ECO:0000313" key="2">
    <source>
        <dbReference type="Proteomes" id="UP001216440"/>
    </source>
</evidence>
<organism evidence="1 2">
    <name type="scientific">Streptomyces cathayae</name>
    <dbReference type="NCBI Taxonomy" id="3031124"/>
    <lineage>
        <taxon>Bacteria</taxon>
        <taxon>Bacillati</taxon>
        <taxon>Actinomycetota</taxon>
        <taxon>Actinomycetes</taxon>
        <taxon>Kitasatosporales</taxon>
        <taxon>Streptomycetaceae</taxon>
        <taxon>Streptomyces</taxon>
    </lineage>
</organism>
<reference evidence="1 2" key="1">
    <citation type="submission" date="2023-03" db="EMBL/GenBank/DDBJ databases">
        <authorList>
            <person name="Mo P."/>
        </authorList>
    </citation>
    <scope>NUCLEOTIDE SEQUENCE [LARGE SCALE GENOMIC DNA]</scope>
    <source>
        <strain evidence="1 2">HUAS 5</strain>
    </source>
</reference>
<name>A0ABY8K543_9ACTN</name>
<gene>
    <name evidence="1" type="ORF">PYS65_18585</name>
</gene>
<dbReference type="Proteomes" id="UP001216440">
    <property type="component" value="Chromosome"/>
</dbReference>
<dbReference type="EMBL" id="CP121682">
    <property type="protein sequence ID" value="WGD42006.1"/>
    <property type="molecule type" value="Genomic_DNA"/>
</dbReference>
<accession>A0ABY8K543</accession>
<evidence type="ECO:0000313" key="1">
    <source>
        <dbReference type="EMBL" id="WGD42006.1"/>
    </source>
</evidence>
<sequence>MLEEVAEYSKMLLDVSDVSKKPKNWHRERIHKALRPSSLIRVTGPTAVIYPAAFAASASAFDEFSEDDSFSLDLGKIVRSMYGEHLTLRVYPCGEEEWECQYSGVISDPGGYLSGEKEVLFSRLGADPQEWTTVASISRIPRRDAASSGNRFERIVMKLQDSFSDEQLDRRILEKVIQEASREMERMGLSEAPSWPAVSVIPLAVYREIKPSFITSELESDD</sequence>
<keyword evidence="2" id="KW-1185">Reference proteome</keyword>
<proteinExistence type="predicted"/>
<protein>
    <submittedName>
        <fullName evidence="1">Uncharacterized protein</fullName>
    </submittedName>
</protein>